<protein>
    <recommendedName>
        <fullName evidence="3">Bacterial Ig-like domain-containing protein</fullName>
    </recommendedName>
</protein>
<feature type="compositionally biased region" description="Polar residues" evidence="2">
    <location>
        <begin position="1"/>
        <end position="22"/>
    </location>
</feature>
<comment type="caution">
    <text evidence="4">The sequence shown here is derived from an EMBL/GenBank/DDBJ whole genome shotgun (WGS) entry which is preliminary data.</text>
</comment>
<evidence type="ECO:0000313" key="5">
    <source>
        <dbReference type="Proteomes" id="UP001208935"/>
    </source>
</evidence>
<evidence type="ECO:0000313" key="4">
    <source>
        <dbReference type="EMBL" id="MCW5321261.1"/>
    </source>
</evidence>
<dbReference type="Pfam" id="PF13753">
    <property type="entry name" value="SWM_repeat"/>
    <property type="match status" value="19"/>
</dbReference>
<dbReference type="InterPro" id="IPR011801">
    <property type="entry name" value="Swm_rep_I_cyn"/>
</dbReference>
<keyword evidence="1" id="KW-0732">Signal</keyword>
<reference evidence="5" key="1">
    <citation type="submission" date="2023-07" db="EMBL/GenBank/DDBJ databases">
        <title>Verminephrobacter genomes.</title>
        <authorList>
            <person name="Lund M.B."/>
        </authorList>
    </citation>
    <scope>NUCLEOTIDE SEQUENCE [LARGE SCALE GENOMIC DNA]</scope>
    <source>
        <strain evidence="5">AtM5-05</strain>
    </source>
</reference>
<dbReference type="Pfam" id="PF19078">
    <property type="entry name" value="Big_12"/>
    <property type="match status" value="1"/>
</dbReference>
<dbReference type="InterPro" id="IPR014755">
    <property type="entry name" value="Cu-Rt/internalin_Ig-like"/>
</dbReference>
<feature type="region of interest" description="Disordered" evidence="2">
    <location>
        <begin position="1"/>
        <end position="23"/>
    </location>
</feature>
<gene>
    <name evidence="4" type="ORF">D5039_08845</name>
</gene>
<sequence>MTTDTTAPQLITTGNDRPSTYGRNDLKLQFSSANGLDEEHKPASRDFTVLVDGVANAVTTIVVNGLDNYILLTLTTAMRIGQAVTLSYQDSTPNDNNGIQDRAPVSNRLASIPTTVVMNNDTTPPQLITTGDARPKVNDNQLVLSYTDTSDLNGAALTGSAGFTVSSDAGTAITVSSAVVSATAKTVTLTLSRAVANGETVHVSYAKPAASNGVQDAAGNAAVDFHNQAVTNNTPDTTPPAINSAAVNGNHLVLTYTEANSLDGAALAGSAGFTVSGAAGAAITVSSAVVNATDKTVTLTLSRAVTSSEIVRVSYAKPAASNGVRDVAGNAAVDFIDRAVTNTTPAADTTPPGLNTATVNGNQLVLTYAEANTLDEAALTGNAGFTVSGAAGAAITVSSAVVNGTAKTVTLTLSRAVASNETVTVNYAKPANSHGVQDAAGNAAVNFNDRAVTNNTPADTTAPEISTTTVTGDQLVLTYTEANSLNGAALAGNAGFTVSSTDDAAITVSSAVVNGAAKTVTLTLSRAVVHREMLRVSYAKPTSGHGVRDAAGNDAANFSDRAVTNNTRDTTAPQLLAPTHDHDRPELTDDTHLSLRFSDTSLLDENHNNRPANRDFTVLVDGVANTVTDVAVNGMSLTLTLTTPVIGGQRVTVAYQDSTLDDTKGIRDTEGNSLASIPTTVVVNNLLDMVSPQLITIGDARPKVNGNQLVLSFSDTNNLDADPTHKPANEAFTVLVDGVANAVTEVTINAQTKTVTLTLTTAVTSGQSVTVAYADPSPDSNDANAIQDASGNDATSFAATAVTNNTPAPTDTTPRVSNSELTVGIAIADSALTAGETTTVTFTFTEPVNGFDTRDITCTNGTLSQPAANAERTVWTATFTPTASINAPSNVFNVDLAGVTDNAGNAGESEITSANYSVDTRDTVAPLLHSATVNGTQLVLSFNDTGNLDADPTHTPANGAFTVLVDGVANAVTSVTVEPQAKTVTLTLSTAVTSGQSVTVAYADPTTGNDANAIQDAAGNDATSFAATAVTNNTPAPADTTAPQLILTGDTTRPKVNGNQLVLSFSDTGNLDADPTHTPANGAFTVLVDGVANAVTNVTVDSQAKTVTLTLTSAVTHGQTVTVAYADPTTGNDANAIQDAAGNDAASFAATAVTNNTPAPADTTAPQLIITGDSRPKVTGDQLVLSFNDTSNLDGAALTGSAGFTVSDAAGAAITVSGAMVNATAKTVTLTLGRAVAPGETVHVSYAKPAASNSVQDAAGNAAVNFSNEAVTNNTPADTTPPVINTTTVNGDQLVLTYTETYSLDGATLTGNAGFTVASLTVDTGATTIPVNSAVVNGAAKTVTLTLSRAVVYGELVRVSYAKPATSNGVQDAAGNAAASFSDRDVVNDTPDTAAPQLITTGDERPTITDGIYLGLHFSDASSSLDDSNGPAKEDFTVLVNGAANTVAAVTTEGMYKIVLLTLSTPVQSGQRVTVSYQDSTPGNDNGIQDPTGNRLLSIPTTVVMNDTVAPQLITTDGARPKVNGNQLVLSFTDTSDLDADVAHKPANGAFTVLVNGVANAVTNVAIEPQAKTVTLTLSTAVTSGQTVTVAYADPTTDNDANAMQDAAGNDAASFAATAVTNNTPAPADTTPPQLIITGDSRPKVTGNQLVLSFDDTGNLDANAGHTPAPGAFTVLVNGVANAVTNVTVDSQAKTVTLTLTTAVTSDQTVTVAYADPTTGNDANAIQDAAGNDAASFAATAVTNNTPDTMAPQLIITGDTTRPKVTGNQLVLSFDDTGNLDADPTHTPAPGAFTVLVNGVANAVTNVTVDSQAKTVTLTLTTAVTSDQSVTVAYADPTTGNDANAIQDAAGNDAASFAATAVTNNTPDTMAPQLIITGDTTRPKVTGNQLVLSFDDTGNLDADPTHTPAPGAFTVLVNGVANAVTNVTVDSQAKTVTLTLTTAVTSDQSVTVAYADPTTGNDANAIQDAAGNDAASFAATAVTNNTPDTTPPQLIITGDTTRPKVNGNQLVLSFSDTGNLDADTTHTPANGAFTVLVDGVANAVTNVTVEPQAKTVTLTLATAVTHGQSVTVAYADPTTGNDANAIQDAAGNDATSFAATAVTNNTPAPADTTAPQLIITGDSRPKVTGNQLVLSFSDTGNLDADAAHTPAPGAFTVLVNGVANAVTNVTVDSQAKTVTLTLTTAVTSGQSVTVAYADPTTGNDANAIQDAAGNDATSFAATAVTNNTPDTTPPQLIITGDSRPKVTGNQLVLSFSDTGNLDADASHTPAPGAFTVLVNGVANAVTSVTVDSQAKTVTLTLTTAVTSDQSVTVAYADPTTGNDANAIQDAAGNDATSFAATAVTNNTPAPADTTAPQLIITGDARPKVNDNQ</sequence>
<dbReference type="NCBIfam" id="TIGR02059">
    <property type="entry name" value="swm_rep_I"/>
    <property type="match status" value="19"/>
</dbReference>
<evidence type="ECO:0000259" key="3">
    <source>
        <dbReference type="Pfam" id="PF19078"/>
    </source>
</evidence>
<dbReference type="InterPro" id="IPR044048">
    <property type="entry name" value="Big_12"/>
</dbReference>
<dbReference type="Gene3D" id="2.60.40.1220">
    <property type="match status" value="10"/>
</dbReference>
<feature type="non-terminal residue" evidence="4">
    <location>
        <position position="2372"/>
    </location>
</feature>
<feature type="region of interest" description="Disordered" evidence="2">
    <location>
        <begin position="541"/>
        <end position="586"/>
    </location>
</feature>
<dbReference type="Proteomes" id="UP001208935">
    <property type="component" value="Unassembled WGS sequence"/>
</dbReference>
<dbReference type="RefSeq" id="WP_265281889.1">
    <property type="nucleotide sequence ID" value="NZ_QZCW01000001.1"/>
</dbReference>
<proteinExistence type="predicted"/>
<name>A0ABT3KSG3_9BURK</name>
<evidence type="ECO:0000256" key="1">
    <source>
        <dbReference type="ARBA" id="ARBA00022729"/>
    </source>
</evidence>
<dbReference type="EMBL" id="QZCW01000001">
    <property type="protein sequence ID" value="MCW5321261.1"/>
    <property type="molecule type" value="Genomic_DNA"/>
</dbReference>
<dbReference type="InterPro" id="IPR028059">
    <property type="entry name" value="SWM_rpt"/>
</dbReference>
<keyword evidence="5" id="KW-1185">Reference proteome</keyword>
<accession>A0ABT3KSG3</accession>
<feature type="domain" description="Bacterial Ig-like" evidence="3">
    <location>
        <begin position="820"/>
        <end position="918"/>
    </location>
</feature>
<organism evidence="4 5">
    <name type="scientific">Verminephrobacter aporrectodeae subsp. tuberculatae</name>
    <dbReference type="NCBI Taxonomy" id="1110392"/>
    <lineage>
        <taxon>Bacteria</taxon>
        <taxon>Pseudomonadati</taxon>
        <taxon>Pseudomonadota</taxon>
        <taxon>Betaproteobacteria</taxon>
        <taxon>Burkholderiales</taxon>
        <taxon>Comamonadaceae</taxon>
        <taxon>Verminephrobacter</taxon>
    </lineage>
</organism>
<evidence type="ECO:0000256" key="2">
    <source>
        <dbReference type="SAM" id="MobiDB-lite"/>
    </source>
</evidence>
<feature type="compositionally biased region" description="Polar residues" evidence="2">
    <location>
        <begin position="562"/>
        <end position="573"/>
    </location>
</feature>